<evidence type="ECO:0000313" key="2">
    <source>
        <dbReference type="EMBL" id="CAK0894808.1"/>
    </source>
</evidence>
<evidence type="ECO:0000256" key="1">
    <source>
        <dbReference type="SAM" id="MobiDB-lite"/>
    </source>
</evidence>
<proteinExistence type="predicted"/>
<gene>
    <name evidence="2" type="ORF">PCOR1329_LOCUS73750</name>
</gene>
<protein>
    <submittedName>
        <fullName evidence="2">Uncharacterized protein</fullName>
    </submittedName>
</protein>
<organism evidence="2 3">
    <name type="scientific">Prorocentrum cordatum</name>
    <dbReference type="NCBI Taxonomy" id="2364126"/>
    <lineage>
        <taxon>Eukaryota</taxon>
        <taxon>Sar</taxon>
        <taxon>Alveolata</taxon>
        <taxon>Dinophyceae</taxon>
        <taxon>Prorocentrales</taxon>
        <taxon>Prorocentraceae</taxon>
        <taxon>Prorocentrum</taxon>
    </lineage>
</organism>
<evidence type="ECO:0000313" key="3">
    <source>
        <dbReference type="Proteomes" id="UP001189429"/>
    </source>
</evidence>
<dbReference type="Proteomes" id="UP001189429">
    <property type="component" value="Unassembled WGS sequence"/>
</dbReference>
<feature type="non-terminal residue" evidence="2">
    <location>
        <position position="537"/>
    </location>
</feature>
<feature type="non-terminal residue" evidence="2">
    <location>
        <position position="1"/>
    </location>
</feature>
<reference evidence="2" key="1">
    <citation type="submission" date="2023-10" db="EMBL/GenBank/DDBJ databases">
        <authorList>
            <person name="Chen Y."/>
            <person name="Shah S."/>
            <person name="Dougan E. K."/>
            <person name="Thang M."/>
            <person name="Chan C."/>
        </authorList>
    </citation>
    <scope>NUCLEOTIDE SEQUENCE [LARGE SCALE GENOMIC DNA]</scope>
</reference>
<accession>A0ABN9XAD1</accession>
<name>A0ABN9XAD1_9DINO</name>
<feature type="region of interest" description="Disordered" evidence="1">
    <location>
        <begin position="145"/>
        <end position="170"/>
    </location>
</feature>
<comment type="caution">
    <text evidence="2">The sequence shown here is derived from an EMBL/GenBank/DDBJ whole genome shotgun (WGS) entry which is preliminary data.</text>
</comment>
<sequence length="537" mass="57730">EEGAVHGQTDFEKAAVELARLVRRRASAPAVAMPMAAGSYLARFAVPGRGLWRERLVGQGALIMTADGDVYHEDQVPSRNVRGTKPLSWQGDAVDGFEVASVYRSELLPAAVQARDTHCEAVAGGAGALPPEDFVLELGEASVLGRPDTPPGARAGDSATPPAGEPPCGDPRVLAVARVSRGRCDRSFGDAPRKQSVYERDDWPVRGPQTVLGVLQLVLRMAGGAVARLTRGLAFIGLAEGIEAVKQLETICRILEASRAHVQLVIPELASFECLARQLQLIGHGKKDSTAQDARSTEVGLFLGIGRTKGNACICPALMQFFAEQVQSEAATSNERRKAREERALRAPWRPPRPLAFASGMLCRCRPSTRAIVFAPLTVGGPAGGRLVARLGAGSATRASTLSTGSMIVLVRGVSLVRMWSALRRSMLLSESCKSIVLSTTPGYQNASRVRPYDKARVAWPALSGPPVEVGSVAQQADAFQLQGWRQSMLRSAGEVEELQESLGVQQPYVDPLLRDPRKYAEFLNAMLQRHVIEWAV</sequence>
<keyword evidence="3" id="KW-1185">Reference proteome</keyword>
<dbReference type="EMBL" id="CAUYUJ010019949">
    <property type="protein sequence ID" value="CAK0894808.1"/>
    <property type="molecule type" value="Genomic_DNA"/>
</dbReference>